<evidence type="ECO:0000256" key="1">
    <source>
        <dbReference type="SAM" id="MobiDB-lite"/>
    </source>
</evidence>
<dbReference type="AlphaFoldDB" id="A0AAV4DA49"/>
<keyword evidence="3" id="KW-1185">Reference proteome</keyword>
<sequence length="173" mass="19422">MVLARPDERVVCPYHFSFRCQTMVRSEQISAKHKPRAIKAIETLPDSLSADVDEENNTYGNISDSSEDEEYLPEEERCKRYAKAEKVCYNRMVTSDGYGSIKTTLSEIVDNDEAHINSCRGSFLSSITASSCQGGDGASTDVSLIGSHVQSNRGRKRRREDAWKCNIAKARCW</sequence>
<feature type="region of interest" description="Disordered" evidence="1">
    <location>
        <begin position="49"/>
        <end position="69"/>
    </location>
</feature>
<accession>A0AAV4DA49</accession>
<name>A0AAV4DA49_9GAST</name>
<comment type="caution">
    <text evidence="2">The sequence shown here is derived from an EMBL/GenBank/DDBJ whole genome shotgun (WGS) entry which is preliminary data.</text>
</comment>
<proteinExistence type="predicted"/>
<organism evidence="2 3">
    <name type="scientific">Plakobranchus ocellatus</name>
    <dbReference type="NCBI Taxonomy" id="259542"/>
    <lineage>
        <taxon>Eukaryota</taxon>
        <taxon>Metazoa</taxon>
        <taxon>Spiralia</taxon>
        <taxon>Lophotrochozoa</taxon>
        <taxon>Mollusca</taxon>
        <taxon>Gastropoda</taxon>
        <taxon>Heterobranchia</taxon>
        <taxon>Euthyneura</taxon>
        <taxon>Panpulmonata</taxon>
        <taxon>Sacoglossa</taxon>
        <taxon>Placobranchoidea</taxon>
        <taxon>Plakobranchidae</taxon>
        <taxon>Plakobranchus</taxon>
    </lineage>
</organism>
<dbReference type="Proteomes" id="UP000735302">
    <property type="component" value="Unassembled WGS sequence"/>
</dbReference>
<evidence type="ECO:0000313" key="3">
    <source>
        <dbReference type="Proteomes" id="UP000735302"/>
    </source>
</evidence>
<reference evidence="2 3" key="1">
    <citation type="journal article" date="2021" name="Elife">
        <title>Chloroplast acquisition without the gene transfer in kleptoplastic sea slugs, Plakobranchus ocellatus.</title>
        <authorList>
            <person name="Maeda T."/>
            <person name="Takahashi S."/>
            <person name="Yoshida T."/>
            <person name="Shimamura S."/>
            <person name="Takaki Y."/>
            <person name="Nagai Y."/>
            <person name="Toyoda A."/>
            <person name="Suzuki Y."/>
            <person name="Arimoto A."/>
            <person name="Ishii H."/>
            <person name="Satoh N."/>
            <person name="Nishiyama T."/>
            <person name="Hasebe M."/>
            <person name="Maruyama T."/>
            <person name="Minagawa J."/>
            <person name="Obokata J."/>
            <person name="Shigenobu S."/>
        </authorList>
    </citation>
    <scope>NUCLEOTIDE SEQUENCE [LARGE SCALE GENOMIC DNA]</scope>
</reference>
<dbReference type="EMBL" id="BLXT01007646">
    <property type="protein sequence ID" value="GFO40941.1"/>
    <property type="molecule type" value="Genomic_DNA"/>
</dbReference>
<gene>
    <name evidence="2" type="ORF">PoB_006744600</name>
</gene>
<protein>
    <submittedName>
        <fullName evidence="2">Uncharacterized protein</fullName>
    </submittedName>
</protein>
<evidence type="ECO:0000313" key="2">
    <source>
        <dbReference type="EMBL" id="GFO40941.1"/>
    </source>
</evidence>